<evidence type="ECO:0000256" key="5">
    <source>
        <dbReference type="ARBA" id="ARBA00022692"/>
    </source>
</evidence>
<feature type="transmembrane region" description="Helical" evidence="12">
    <location>
        <begin position="470"/>
        <end position="489"/>
    </location>
</feature>
<dbReference type="InterPro" id="IPR038377">
    <property type="entry name" value="Na/Glc_symporter_sf"/>
</dbReference>
<feature type="transmembrane region" description="Helical" evidence="12">
    <location>
        <begin position="300"/>
        <end position="324"/>
    </location>
</feature>
<reference evidence="13" key="1">
    <citation type="submission" date="2018-05" db="EMBL/GenBank/DDBJ databases">
        <authorList>
            <person name="Lanie J.A."/>
            <person name="Ng W.-L."/>
            <person name="Kazmierczak K.M."/>
            <person name="Andrzejewski T.M."/>
            <person name="Davidsen T.M."/>
            <person name="Wayne K.J."/>
            <person name="Tettelin H."/>
            <person name="Glass J.I."/>
            <person name="Rusch D."/>
            <person name="Podicherti R."/>
            <person name="Tsui H.-C.T."/>
            <person name="Winkler M.E."/>
        </authorList>
    </citation>
    <scope>NUCLEOTIDE SEQUENCE</scope>
</reference>
<dbReference type="PANTHER" id="PTHR48086:SF3">
    <property type="entry name" value="SODIUM_PROLINE SYMPORTER"/>
    <property type="match status" value="1"/>
</dbReference>
<dbReference type="PROSITE" id="PS50283">
    <property type="entry name" value="NA_SOLUT_SYMP_3"/>
    <property type="match status" value="1"/>
</dbReference>
<dbReference type="GO" id="GO:0005886">
    <property type="term" value="C:plasma membrane"/>
    <property type="evidence" value="ECO:0007669"/>
    <property type="project" value="UniProtKB-SubCell"/>
</dbReference>
<keyword evidence="9" id="KW-0406">Ion transport</keyword>
<protein>
    <recommendedName>
        <fullName evidence="14">Sodium:solute symporter</fullName>
    </recommendedName>
</protein>
<keyword evidence="11" id="KW-0739">Sodium transport</keyword>
<keyword evidence="7 12" id="KW-1133">Transmembrane helix</keyword>
<feature type="transmembrane region" description="Helical" evidence="12">
    <location>
        <begin position="439"/>
        <end position="463"/>
    </location>
</feature>
<evidence type="ECO:0000256" key="10">
    <source>
        <dbReference type="ARBA" id="ARBA00023136"/>
    </source>
</evidence>
<evidence type="ECO:0000313" key="13">
    <source>
        <dbReference type="EMBL" id="SVB13704.1"/>
    </source>
</evidence>
<accession>A0A382BJ48</accession>
<evidence type="ECO:0000256" key="8">
    <source>
        <dbReference type="ARBA" id="ARBA00023053"/>
    </source>
</evidence>
<comment type="similarity">
    <text evidence="2">Belongs to the sodium:solute symporter (SSF) (TC 2.A.21) family.</text>
</comment>
<proteinExistence type="inferred from homology"/>
<feature type="transmembrane region" description="Helical" evidence="12">
    <location>
        <begin position="102"/>
        <end position="130"/>
    </location>
</feature>
<feature type="transmembrane region" description="Helical" evidence="12">
    <location>
        <begin position="262"/>
        <end position="279"/>
    </location>
</feature>
<evidence type="ECO:0000256" key="6">
    <source>
        <dbReference type="ARBA" id="ARBA00022847"/>
    </source>
</evidence>
<evidence type="ECO:0000256" key="4">
    <source>
        <dbReference type="ARBA" id="ARBA00022475"/>
    </source>
</evidence>
<dbReference type="AlphaFoldDB" id="A0A382BJ48"/>
<dbReference type="GO" id="GO:0015293">
    <property type="term" value="F:symporter activity"/>
    <property type="evidence" value="ECO:0007669"/>
    <property type="project" value="UniProtKB-KW"/>
</dbReference>
<feature type="transmembrane region" description="Helical" evidence="12">
    <location>
        <begin position="173"/>
        <end position="196"/>
    </location>
</feature>
<keyword evidence="6" id="KW-0769">Symport</keyword>
<evidence type="ECO:0000256" key="9">
    <source>
        <dbReference type="ARBA" id="ARBA00023065"/>
    </source>
</evidence>
<evidence type="ECO:0000256" key="11">
    <source>
        <dbReference type="ARBA" id="ARBA00023201"/>
    </source>
</evidence>
<dbReference type="EMBL" id="UINC01030008">
    <property type="protein sequence ID" value="SVB13704.1"/>
    <property type="molecule type" value="Genomic_DNA"/>
</dbReference>
<feature type="transmembrane region" description="Helical" evidence="12">
    <location>
        <begin position="28"/>
        <end position="48"/>
    </location>
</feature>
<sequence>MIYSVSFTKGLMKSVSDFLAAGRTAGRYVLSISSGIAGLGAISIVMFLEMGYVSGFSMAWWGFSQGIIILAITMSGWVIYRFRSTRCLTLAQFFEKRYSRRFRIFTGIVAFSAGIINFGIFPAVGAQFFISYCGLPDSFLGLQMYPLVMIILLSISLYFVYTGGQIAVIIADFFQGLFVTIILLVMVLFLFFTVGWDQITEALEQTPIQLAQEEIVKIRSDPVFLELKEADQNTKIEEINEKFENSSRINPFRTSHVEDFNFWYFFIGIIGIMYGTMGWQGSQAYNSSAKSAHEAKMGAVLAGFRGLPQGLFFLLVPVIIYVFMNHADYAPVAESVKATLVEFNTDALKTQLRAPLVLSEVLPVGLLGAFAALMLAAFISTHDTYLHSWGSILIQDVIMPFRDKPFDKDTHLKVLRYSIFGVAIFIFLFSLFFQQNQKIALFFAITAAIFVGGSGAVIIGGLYWSRGTTAAAWTAMIVGAVIGVGGILAKQVSADWLTDLSSLSQLKSAITYLRGINGQEYWGIGMGISALSYIIVSLIGKKEPYNMDKLLNRGKYAISGEVEIINDIPDRGWKMLGIGKEFTKTDKLIYVVNYLWTGIWTLTFIIGTIYNLSHDVSNDAWMTFWKYYLVIQIGMALISIVWFIWGGFRDIRVMLKKLKYAERDHSDDGWVTDNS</sequence>
<keyword evidence="5 12" id="KW-0812">Transmembrane</keyword>
<feature type="transmembrane region" description="Helical" evidence="12">
    <location>
        <begin position="624"/>
        <end position="648"/>
    </location>
</feature>
<feature type="transmembrane region" description="Helical" evidence="12">
    <location>
        <begin position="588"/>
        <end position="612"/>
    </location>
</feature>
<feature type="transmembrane region" description="Helical" evidence="12">
    <location>
        <begin position="361"/>
        <end position="379"/>
    </location>
</feature>
<evidence type="ECO:0000256" key="3">
    <source>
        <dbReference type="ARBA" id="ARBA00022448"/>
    </source>
</evidence>
<evidence type="ECO:0000256" key="2">
    <source>
        <dbReference type="ARBA" id="ARBA00006434"/>
    </source>
</evidence>
<feature type="transmembrane region" description="Helical" evidence="12">
    <location>
        <begin position="521"/>
        <end position="540"/>
    </location>
</feature>
<feature type="transmembrane region" description="Helical" evidence="12">
    <location>
        <begin position="414"/>
        <end position="433"/>
    </location>
</feature>
<dbReference type="GO" id="GO:0006814">
    <property type="term" value="P:sodium ion transport"/>
    <property type="evidence" value="ECO:0007669"/>
    <property type="project" value="UniProtKB-KW"/>
</dbReference>
<evidence type="ECO:0000256" key="7">
    <source>
        <dbReference type="ARBA" id="ARBA00022989"/>
    </source>
</evidence>
<dbReference type="InterPro" id="IPR001734">
    <property type="entry name" value="Na/solute_symporter"/>
</dbReference>
<dbReference type="InterPro" id="IPR050277">
    <property type="entry name" value="Sodium:Solute_Symporter"/>
</dbReference>
<organism evidence="13">
    <name type="scientific">marine metagenome</name>
    <dbReference type="NCBI Taxonomy" id="408172"/>
    <lineage>
        <taxon>unclassified sequences</taxon>
        <taxon>metagenomes</taxon>
        <taxon>ecological metagenomes</taxon>
    </lineage>
</organism>
<gene>
    <name evidence="13" type="ORF">METZ01_LOCUS166558</name>
</gene>
<keyword evidence="4" id="KW-1003">Cell membrane</keyword>
<evidence type="ECO:0008006" key="14">
    <source>
        <dbReference type="Google" id="ProtNLM"/>
    </source>
</evidence>
<keyword evidence="10 12" id="KW-0472">Membrane</keyword>
<evidence type="ECO:0000256" key="1">
    <source>
        <dbReference type="ARBA" id="ARBA00004651"/>
    </source>
</evidence>
<feature type="transmembrane region" description="Helical" evidence="12">
    <location>
        <begin position="60"/>
        <end position="82"/>
    </location>
</feature>
<name>A0A382BJ48_9ZZZZ</name>
<evidence type="ECO:0000256" key="12">
    <source>
        <dbReference type="SAM" id="Phobius"/>
    </source>
</evidence>
<dbReference type="Gene3D" id="1.20.1730.10">
    <property type="entry name" value="Sodium/glucose cotransporter"/>
    <property type="match status" value="1"/>
</dbReference>
<comment type="subcellular location">
    <subcellularLocation>
        <location evidence="1">Cell membrane</location>
        <topology evidence="1">Multi-pass membrane protein</topology>
    </subcellularLocation>
</comment>
<dbReference type="PANTHER" id="PTHR48086">
    <property type="entry name" value="SODIUM/PROLINE SYMPORTER-RELATED"/>
    <property type="match status" value="1"/>
</dbReference>
<dbReference type="Pfam" id="PF00474">
    <property type="entry name" value="SSF"/>
    <property type="match status" value="1"/>
</dbReference>
<keyword evidence="3" id="KW-0813">Transport</keyword>
<feature type="transmembrane region" description="Helical" evidence="12">
    <location>
        <begin position="142"/>
        <end position="161"/>
    </location>
</feature>
<keyword evidence="8" id="KW-0915">Sodium</keyword>